<dbReference type="EMBL" id="PFQK01000058">
    <property type="protein sequence ID" value="PJC81637.1"/>
    <property type="molecule type" value="Genomic_DNA"/>
</dbReference>
<keyword evidence="4 6" id="KW-0808">Transferase</keyword>
<accession>A0A2M8GM55</accession>
<dbReference type="SUPFAM" id="SSF53335">
    <property type="entry name" value="S-adenosyl-L-methionine-dependent methyltransferases"/>
    <property type="match status" value="1"/>
</dbReference>
<dbReference type="GO" id="GO:0005737">
    <property type="term" value="C:cytoplasm"/>
    <property type="evidence" value="ECO:0007669"/>
    <property type="project" value="UniProtKB-SubCell"/>
</dbReference>
<evidence type="ECO:0000256" key="4">
    <source>
        <dbReference type="ARBA" id="ARBA00022679"/>
    </source>
</evidence>
<dbReference type="InterPro" id="IPR029063">
    <property type="entry name" value="SAM-dependent_MTases_sf"/>
</dbReference>
<dbReference type="NCBIfam" id="TIGR00006">
    <property type="entry name" value="16S rRNA (cytosine(1402)-N(4))-methyltransferase RsmH"/>
    <property type="match status" value="1"/>
</dbReference>
<sequence>MHNPVLLKEAVDGLQVIKDGRYIDATFGEGGHTVEILKRGGKVLGIDLDERQIFNEREKLRLKLVQGNFKDIEEIGRKNNFFPVDGILLDLGLSMNQIENSGRGFSYHRLKEPLDMRIDLSQSVKASDLVNSLSVDELYETLAKYSEELNSRPVAQNIVFVRRLKRIETVGELIKIIDKAIGKSDRRVYQRIFQALRIVVNQELENLKKGLAGASMILKRNGRLVVITFHSLEDRIVKNFIRDNQLKQINKRVVRGENTIKFERSAKLRIISFN</sequence>
<dbReference type="HAMAP" id="MF_01007">
    <property type="entry name" value="16SrRNA_methyltr_H"/>
    <property type="match status" value="1"/>
</dbReference>
<dbReference type="GO" id="GO:0071424">
    <property type="term" value="F:rRNA (cytosine-N4-)-methyltransferase activity"/>
    <property type="evidence" value="ECO:0007669"/>
    <property type="project" value="UniProtKB-UniRule"/>
</dbReference>
<keyword evidence="5 6" id="KW-0949">S-adenosyl-L-methionine</keyword>
<evidence type="ECO:0000256" key="1">
    <source>
        <dbReference type="ARBA" id="ARBA00010396"/>
    </source>
</evidence>
<dbReference type="Gene3D" id="1.10.150.170">
    <property type="entry name" value="Putative methyltransferase TM0872, insert domain"/>
    <property type="match status" value="1"/>
</dbReference>
<dbReference type="SUPFAM" id="SSF81799">
    <property type="entry name" value="Putative methyltransferase TM0872, insert domain"/>
    <property type="match status" value="1"/>
</dbReference>
<evidence type="ECO:0000313" key="7">
    <source>
        <dbReference type="EMBL" id="PJC81637.1"/>
    </source>
</evidence>
<comment type="caution">
    <text evidence="7">The sequence shown here is derived from an EMBL/GenBank/DDBJ whole genome shotgun (WGS) entry which is preliminary data.</text>
</comment>
<dbReference type="PANTHER" id="PTHR11265:SF0">
    <property type="entry name" value="12S RRNA N4-METHYLCYTIDINE METHYLTRANSFERASE"/>
    <property type="match status" value="1"/>
</dbReference>
<evidence type="ECO:0000256" key="3">
    <source>
        <dbReference type="ARBA" id="ARBA00022603"/>
    </source>
</evidence>
<evidence type="ECO:0000256" key="5">
    <source>
        <dbReference type="ARBA" id="ARBA00022691"/>
    </source>
</evidence>
<dbReference type="AlphaFoldDB" id="A0A2M8GM55"/>
<protein>
    <recommendedName>
        <fullName evidence="6">Ribosomal RNA small subunit methyltransferase H</fullName>
        <ecNumber evidence="6">2.1.1.199</ecNumber>
    </recommendedName>
    <alternativeName>
        <fullName evidence="6">16S rRNA m(4)C1402 methyltransferase</fullName>
    </alternativeName>
    <alternativeName>
        <fullName evidence="6">rRNA (cytosine-N(4)-)-methyltransferase RsmH</fullName>
    </alternativeName>
</protein>
<dbReference type="InterPro" id="IPR002903">
    <property type="entry name" value="RsmH"/>
</dbReference>
<evidence type="ECO:0000256" key="6">
    <source>
        <dbReference type="HAMAP-Rule" id="MF_01007"/>
    </source>
</evidence>
<organism evidence="7 8">
    <name type="scientific">Candidatus Roizmanbacteria bacterium CG_4_8_14_3_um_filter_36_10</name>
    <dbReference type="NCBI Taxonomy" id="1974834"/>
    <lineage>
        <taxon>Bacteria</taxon>
        <taxon>Candidatus Roizmaniibacteriota</taxon>
    </lineage>
</organism>
<comment type="function">
    <text evidence="6">Specifically methylates the N4 position of cytidine in position 1402 (C1402) of 16S rRNA.</text>
</comment>
<feature type="binding site" evidence="6">
    <location>
        <position position="90"/>
    </location>
    <ligand>
        <name>S-adenosyl-L-methionine</name>
        <dbReference type="ChEBI" id="CHEBI:59789"/>
    </ligand>
</feature>
<comment type="similarity">
    <text evidence="1 6">Belongs to the methyltransferase superfamily. RsmH family.</text>
</comment>
<evidence type="ECO:0000313" key="8">
    <source>
        <dbReference type="Proteomes" id="UP000229370"/>
    </source>
</evidence>
<dbReference type="InterPro" id="IPR023397">
    <property type="entry name" value="SAM-dep_MeTrfase_MraW_recog"/>
</dbReference>
<proteinExistence type="inferred from homology"/>
<feature type="binding site" evidence="6">
    <location>
        <position position="69"/>
    </location>
    <ligand>
        <name>S-adenosyl-L-methionine</name>
        <dbReference type="ChEBI" id="CHEBI:59789"/>
    </ligand>
</feature>
<dbReference type="Proteomes" id="UP000229370">
    <property type="component" value="Unassembled WGS sequence"/>
</dbReference>
<keyword evidence="3 6" id="KW-0489">Methyltransferase</keyword>
<name>A0A2M8GM55_9BACT</name>
<dbReference type="EC" id="2.1.1.199" evidence="6"/>
<dbReference type="PIRSF" id="PIRSF004486">
    <property type="entry name" value="MraW"/>
    <property type="match status" value="1"/>
</dbReference>
<comment type="catalytic activity">
    <reaction evidence="6">
        <text>cytidine(1402) in 16S rRNA + S-adenosyl-L-methionine = N(4)-methylcytidine(1402) in 16S rRNA + S-adenosyl-L-homocysteine + H(+)</text>
        <dbReference type="Rhea" id="RHEA:42928"/>
        <dbReference type="Rhea" id="RHEA-COMP:10286"/>
        <dbReference type="Rhea" id="RHEA-COMP:10287"/>
        <dbReference type="ChEBI" id="CHEBI:15378"/>
        <dbReference type="ChEBI" id="CHEBI:57856"/>
        <dbReference type="ChEBI" id="CHEBI:59789"/>
        <dbReference type="ChEBI" id="CHEBI:74506"/>
        <dbReference type="ChEBI" id="CHEBI:82748"/>
        <dbReference type="EC" id="2.1.1.199"/>
    </reaction>
</comment>
<feature type="binding site" evidence="6">
    <location>
        <position position="47"/>
    </location>
    <ligand>
        <name>S-adenosyl-L-methionine</name>
        <dbReference type="ChEBI" id="CHEBI:59789"/>
    </ligand>
</feature>
<gene>
    <name evidence="6" type="primary">rsmH</name>
    <name evidence="7" type="ORF">CO007_03670</name>
</gene>
<reference evidence="8" key="1">
    <citation type="submission" date="2017-09" db="EMBL/GenBank/DDBJ databases">
        <title>Depth-based differentiation of microbial function through sediment-hosted aquifers and enrichment of novel symbionts in the deep terrestrial subsurface.</title>
        <authorList>
            <person name="Probst A.J."/>
            <person name="Ladd B."/>
            <person name="Jarett J.K."/>
            <person name="Geller-Mcgrath D.E."/>
            <person name="Sieber C.M.K."/>
            <person name="Emerson J.B."/>
            <person name="Anantharaman K."/>
            <person name="Thomas B.C."/>
            <person name="Malmstrom R."/>
            <person name="Stieglmeier M."/>
            <person name="Klingl A."/>
            <person name="Woyke T."/>
            <person name="Ryan C.M."/>
            <person name="Banfield J.F."/>
        </authorList>
    </citation>
    <scope>NUCLEOTIDE SEQUENCE [LARGE SCALE GENOMIC DNA]</scope>
</reference>
<evidence type="ECO:0000256" key="2">
    <source>
        <dbReference type="ARBA" id="ARBA00022552"/>
    </source>
</evidence>
<dbReference type="Gene3D" id="3.40.50.150">
    <property type="entry name" value="Vaccinia Virus protein VP39"/>
    <property type="match status" value="1"/>
</dbReference>
<keyword evidence="6" id="KW-0963">Cytoplasm</keyword>
<dbReference type="GO" id="GO:0070475">
    <property type="term" value="P:rRNA base methylation"/>
    <property type="evidence" value="ECO:0007669"/>
    <property type="project" value="UniProtKB-UniRule"/>
</dbReference>
<keyword evidence="2 6" id="KW-0698">rRNA processing</keyword>
<feature type="binding site" evidence="6">
    <location>
        <position position="97"/>
    </location>
    <ligand>
        <name>S-adenosyl-L-methionine</name>
        <dbReference type="ChEBI" id="CHEBI:59789"/>
    </ligand>
</feature>
<feature type="binding site" evidence="6">
    <location>
        <begin position="30"/>
        <end position="32"/>
    </location>
    <ligand>
        <name>S-adenosyl-L-methionine</name>
        <dbReference type="ChEBI" id="CHEBI:59789"/>
    </ligand>
</feature>
<dbReference type="Pfam" id="PF01795">
    <property type="entry name" value="Methyltransf_5"/>
    <property type="match status" value="1"/>
</dbReference>
<comment type="subcellular location">
    <subcellularLocation>
        <location evidence="6">Cytoplasm</location>
    </subcellularLocation>
</comment>
<dbReference type="PANTHER" id="PTHR11265">
    <property type="entry name" value="S-ADENOSYL-METHYLTRANSFERASE MRAW"/>
    <property type="match status" value="1"/>
</dbReference>